<organism evidence="1 2">
    <name type="scientific">Volvox africanus</name>
    <dbReference type="NCBI Taxonomy" id="51714"/>
    <lineage>
        <taxon>Eukaryota</taxon>
        <taxon>Viridiplantae</taxon>
        <taxon>Chlorophyta</taxon>
        <taxon>core chlorophytes</taxon>
        <taxon>Chlorophyceae</taxon>
        <taxon>CS clade</taxon>
        <taxon>Chlamydomonadales</taxon>
        <taxon>Volvocaceae</taxon>
        <taxon>Volvox</taxon>
    </lineage>
</organism>
<proteinExistence type="predicted"/>
<gene>
    <name evidence="1" type="ORF">VaNZ11_004236</name>
</gene>
<accession>A0ABQ5RX30</accession>
<keyword evidence="2" id="KW-1185">Reference proteome</keyword>
<reference evidence="1 2" key="1">
    <citation type="journal article" date="2023" name="IScience">
        <title>Expanded male sex-determining region conserved during the evolution of homothallism in the green alga Volvox.</title>
        <authorList>
            <person name="Yamamoto K."/>
            <person name="Matsuzaki R."/>
            <person name="Mahakham W."/>
            <person name="Heman W."/>
            <person name="Sekimoto H."/>
            <person name="Kawachi M."/>
            <person name="Minakuchi Y."/>
            <person name="Toyoda A."/>
            <person name="Nozaki H."/>
        </authorList>
    </citation>
    <scope>NUCLEOTIDE SEQUENCE [LARGE SCALE GENOMIC DNA]</scope>
    <source>
        <strain evidence="1 2">NIES-4468</strain>
    </source>
</reference>
<comment type="caution">
    <text evidence="1">The sequence shown here is derived from an EMBL/GenBank/DDBJ whole genome shotgun (WGS) entry which is preliminary data.</text>
</comment>
<protein>
    <submittedName>
        <fullName evidence="1">Uncharacterized protein</fullName>
    </submittedName>
</protein>
<evidence type="ECO:0000313" key="2">
    <source>
        <dbReference type="Proteomes" id="UP001165090"/>
    </source>
</evidence>
<name>A0ABQ5RX30_9CHLO</name>
<evidence type="ECO:0000313" key="1">
    <source>
        <dbReference type="EMBL" id="GLI61768.1"/>
    </source>
</evidence>
<dbReference type="EMBL" id="BSDZ01000011">
    <property type="protein sequence ID" value="GLI61768.1"/>
    <property type="molecule type" value="Genomic_DNA"/>
</dbReference>
<sequence>MSLPLASADGLTVFGISSIGAQGHTARGHVGNGSPAANIEHAVRYGGSTWQRRVSMVDDRLETVGGAEAAVLTHLARMVMLCRSGVRKMMFGRLDHPALPRL</sequence>
<dbReference type="Proteomes" id="UP001165090">
    <property type="component" value="Unassembled WGS sequence"/>
</dbReference>